<dbReference type="Proteomes" id="UP001139226">
    <property type="component" value="Unassembled WGS sequence"/>
</dbReference>
<gene>
    <name evidence="1" type="ORF">ML462_14065</name>
</gene>
<organism evidence="1 2">
    <name type="scientific">Christiangramia lutea</name>
    <dbReference type="NCBI Taxonomy" id="1607951"/>
    <lineage>
        <taxon>Bacteria</taxon>
        <taxon>Pseudomonadati</taxon>
        <taxon>Bacteroidota</taxon>
        <taxon>Flavobacteriia</taxon>
        <taxon>Flavobacteriales</taxon>
        <taxon>Flavobacteriaceae</taxon>
        <taxon>Christiangramia</taxon>
    </lineage>
</organism>
<evidence type="ECO:0000313" key="2">
    <source>
        <dbReference type="Proteomes" id="UP001139226"/>
    </source>
</evidence>
<evidence type="ECO:0000313" key="1">
    <source>
        <dbReference type="EMBL" id="MCH4824297.1"/>
    </source>
</evidence>
<dbReference type="AlphaFoldDB" id="A0A9X1V4G4"/>
<accession>A0A9X1V4G4</accession>
<name>A0A9X1V4G4_9FLAO</name>
<proteinExistence type="predicted"/>
<sequence length="111" mass="12626">MAKDELIGYADQAQIDEWKQKHKCKFIHEITTEDDEGNKHVTYVKNPSLDLLQLLASKAKQNQELTGLKLVLEGVRLGGSQEILEDDMLKLSVMKAVGSLFKRKESDVKKR</sequence>
<protein>
    <submittedName>
        <fullName evidence="1">Uncharacterized protein</fullName>
    </submittedName>
</protein>
<keyword evidence="2" id="KW-1185">Reference proteome</keyword>
<comment type="caution">
    <text evidence="1">The sequence shown here is derived from an EMBL/GenBank/DDBJ whole genome shotgun (WGS) entry which is preliminary data.</text>
</comment>
<dbReference type="EMBL" id="JAKVTV010000005">
    <property type="protein sequence ID" value="MCH4824297.1"/>
    <property type="molecule type" value="Genomic_DNA"/>
</dbReference>
<dbReference type="RefSeq" id="WP_240714465.1">
    <property type="nucleotide sequence ID" value="NZ_JAKVTV010000005.1"/>
</dbReference>
<reference evidence="1" key="1">
    <citation type="submission" date="2022-03" db="EMBL/GenBank/DDBJ databases">
        <title>Gramella crocea sp. nov., isolated from activated sludge of a seafood processing plant.</title>
        <authorList>
            <person name="Zhang X."/>
        </authorList>
    </citation>
    <scope>NUCLEOTIDE SEQUENCE</scope>
    <source>
        <strain evidence="1">YJ019</strain>
    </source>
</reference>